<gene>
    <name evidence="2" type="ORF">MICPUN_64187</name>
</gene>
<dbReference type="Proteomes" id="UP000002009">
    <property type="component" value="Chromosome 14"/>
</dbReference>
<dbReference type="GeneID" id="8249159"/>
<accession>C1EHD6</accession>
<dbReference type="AlphaFoldDB" id="C1EHD6"/>
<reference evidence="2 3" key="1">
    <citation type="journal article" date="2009" name="Science">
        <title>Green evolution and dynamic adaptations revealed by genomes of the marine picoeukaryotes Micromonas.</title>
        <authorList>
            <person name="Worden A.Z."/>
            <person name="Lee J.H."/>
            <person name="Mock T."/>
            <person name="Rouze P."/>
            <person name="Simmons M.P."/>
            <person name="Aerts A.L."/>
            <person name="Allen A.E."/>
            <person name="Cuvelier M.L."/>
            <person name="Derelle E."/>
            <person name="Everett M.V."/>
            <person name="Foulon E."/>
            <person name="Grimwood J."/>
            <person name="Gundlach H."/>
            <person name="Henrissat B."/>
            <person name="Napoli C."/>
            <person name="McDonald S.M."/>
            <person name="Parker M.S."/>
            <person name="Rombauts S."/>
            <person name="Salamov A."/>
            <person name="Von Dassow P."/>
            <person name="Badger J.H."/>
            <person name="Coutinho P.M."/>
            <person name="Demir E."/>
            <person name="Dubchak I."/>
            <person name="Gentemann C."/>
            <person name="Eikrem W."/>
            <person name="Gready J.E."/>
            <person name="John U."/>
            <person name="Lanier W."/>
            <person name="Lindquist E.A."/>
            <person name="Lucas S."/>
            <person name="Mayer K.F."/>
            <person name="Moreau H."/>
            <person name="Not F."/>
            <person name="Otillar R."/>
            <person name="Panaud O."/>
            <person name="Pangilinan J."/>
            <person name="Paulsen I."/>
            <person name="Piegu B."/>
            <person name="Poliakov A."/>
            <person name="Robbens S."/>
            <person name="Schmutz J."/>
            <person name="Toulza E."/>
            <person name="Wyss T."/>
            <person name="Zelensky A."/>
            <person name="Zhou K."/>
            <person name="Armbrust E.V."/>
            <person name="Bhattacharya D."/>
            <person name="Goodenough U.W."/>
            <person name="Van de Peer Y."/>
            <person name="Grigoriev I.V."/>
        </authorList>
    </citation>
    <scope>NUCLEOTIDE SEQUENCE [LARGE SCALE GENOMIC DNA]</scope>
    <source>
        <strain evidence="3">RCC299 / NOUM17</strain>
    </source>
</reference>
<dbReference type="SUPFAM" id="SSF54427">
    <property type="entry name" value="NTF2-like"/>
    <property type="match status" value="1"/>
</dbReference>
<sequence length="189" mass="21561">MRACRLPKLGGRASSAPFTSPSVARRAPKFVVTRAVSEKVPAAESTSMEDYIRYTDAIRTVRLFVQRQNELDADGCATMLVDDAEAYGAVGRENVRNALRDWFEQHPGLRYECHDFEVTVHPASADDDDDDDGEIVSVRFRFERRCDDRERWGGGRETVWLDRSCRRVRRVEVEARPKSDEEGRRVPPG</sequence>
<dbReference type="EMBL" id="CP001332">
    <property type="protein sequence ID" value="ACO67278.1"/>
    <property type="molecule type" value="Genomic_DNA"/>
</dbReference>
<dbReference type="RefSeq" id="XP_002506020.1">
    <property type="nucleotide sequence ID" value="XM_002505974.1"/>
</dbReference>
<protein>
    <recommendedName>
        <fullName evidence="4">SnoaL-like domain-containing protein</fullName>
    </recommendedName>
</protein>
<dbReference type="InterPro" id="IPR032710">
    <property type="entry name" value="NTF2-like_dom_sf"/>
</dbReference>
<proteinExistence type="predicted"/>
<keyword evidence="3" id="KW-1185">Reference proteome</keyword>
<feature type="region of interest" description="Disordered" evidence="1">
    <location>
        <begin position="1"/>
        <end position="20"/>
    </location>
</feature>
<dbReference type="InParanoid" id="C1EHD6"/>
<organism evidence="2 3">
    <name type="scientific">Micromonas commoda (strain RCC299 / NOUM17 / CCMP2709)</name>
    <name type="common">Picoplanktonic green alga</name>
    <dbReference type="NCBI Taxonomy" id="296587"/>
    <lineage>
        <taxon>Eukaryota</taxon>
        <taxon>Viridiplantae</taxon>
        <taxon>Chlorophyta</taxon>
        <taxon>Mamiellophyceae</taxon>
        <taxon>Mamiellales</taxon>
        <taxon>Mamiellaceae</taxon>
        <taxon>Micromonas</taxon>
    </lineage>
</organism>
<evidence type="ECO:0008006" key="4">
    <source>
        <dbReference type="Google" id="ProtNLM"/>
    </source>
</evidence>
<evidence type="ECO:0000313" key="3">
    <source>
        <dbReference type="Proteomes" id="UP000002009"/>
    </source>
</evidence>
<evidence type="ECO:0000256" key="1">
    <source>
        <dbReference type="SAM" id="MobiDB-lite"/>
    </source>
</evidence>
<name>C1EHD6_MICCC</name>
<evidence type="ECO:0000313" key="2">
    <source>
        <dbReference type="EMBL" id="ACO67278.1"/>
    </source>
</evidence>
<dbReference type="KEGG" id="mis:MICPUN_64187"/>